<keyword evidence="2" id="KW-0812">Transmembrane</keyword>
<accession>E1C9S8</accession>
<evidence type="ECO:0000313" key="4">
    <source>
        <dbReference type="EMBL" id="ABX10762.1"/>
    </source>
</evidence>
<keyword evidence="2" id="KW-1133">Transmembrane helix</keyword>
<dbReference type="Gramene" id="Pp3c3_16760V3.4">
    <property type="protein sequence ID" value="Pp3c3_16760V3.4"/>
    <property type="gene ID" value="Pp3c3_16760"/>
</dbReference>
<dbReference type="HOGENOM" id="CLU_012494_22_1_1"/>
<accession>A9LY13</accession>
<gene>
    <name evidence="6" type="primary">LOC112280568</name>
    <name evidence="5" type="ORF">PHYPA_004526</name>
</gene>
<dbReference type="OrthoDB" id="408631at2759"/>
<dbReference type="PANTHER" id="PTHR23024:SF24">
    <property type="entry name" value="ALPHA_BETA HYDROLASE FOLD-3 DOMAIN-CONTAINING PROTEIN"/>
    <property type="match status" value="1"/>
</dbReference>
<dbReference type="eggNOG" id="KOG1515">
    <property type="taxonomic scope" value="Eukaryota"/>
</dbReference>
<dbReference type="EMBL" id="EU262748">
    <property type="protein sequence ID" value="ABX10762.1"/>
    <property type="molecule type" value="mRNA"/>
</dbReference>
<organism evidence="4">
    <name type="scientific">Physcomitrium patens</name>
    <name type="common">Spreading-leaved earth moss</name>
    <name type="synonym">Physcomitrella patens</name>
    <dbReference type="NCBI Taxonomy" id="3218"/>
    <lineage>
        <taxon>Eukaryota</taxon>
        <taxon>Viridiplantae</taxon>
        <taxon>Streptophyta</taxon>
        <taxon>Embryophyta</taxon>
        <taxon>Bryophyta</taxon>
        <taxon>Bryophytina</taxon>
        <taxon>Bryopsida</taxon>
        <taxon>Funariidae</taxon>
        <taxon>Funariales</taxon>
        <taxon>Funariaceae</taxon>
        <taxon>Physcomitrium</taxon>
    </lineage>
</organism>
<dbReference type="InterPro" id="IPR013094">
    <property type="entry name" value="AB_hydrolase_3"/>
</dbReference>
<evidence type="ECO:0000313" key="5">
    <source>
        <dbReference type="EMBL" id="PNR57532.1"/>
    </source>
</evidence>
<keyword evidence="7" id="KW-1185">Reference proteome</keyword>
<evidence type="ECO:0000313" key="7">
    <source>
        <dbReference type="Proteomes" id="UP000006727"/>
    </source>
</evidence>
<dbReference type="Gramene" id="Pp3c3_16760V3.3">
    <property type="protein sequence ID" value="Pp3c3_16760V3.3"/>
    <property type="gene ID" value="Pp3c3_16760"/>
</dbReference>
<dbReference type="EnsemblPlants" id="Pp3c3_16760V3.4">
    <property type="protein sequence ID" value="Pp3c3_16760V3.4"/>
    <property type="gene ID" value="Pp3c3_16760"/>
</dbReference>
<reference evidence="4" key="1">
    <citation type="journal article" date="2008" name="Plant Cell">
        <title>The GID1-Mediated GA Perception Mechanism is Conserved in the Lycophyte Selaginella moellendorffii but not in the Bryophyte Physcomitrella patens.</title>
        <authorList>
            <person name="Hirano K."/>
            <person name="Nakajima M."/>
            <person name="Asano K."/>
            <person name="Nishiyama T."/>
            <person name="Sakakibara H."/>
            <person name="Kojima M."/>
            <person name="Katoh E."/>
            <person name="Xiang H."/>
            <person name="Tanahashi T."/>
            <person name="Hasebe M."/>
            <person name="Banks J.A."/>
            <person name="Ashikari M."/>
            <person name="Kitano H."/>
            <person name="Ueguchi-Tanaka M."/>
            <person name="Matsuoka M."/>
        </authorList>
    </citation>
    <scope>NUCLEOTIDE SEQUENCE</scope>
</reference>
<keyword evidence="4" id="KW-0675">Receptor</keyword>
<dbReference type="GO" id="GO:0016787">
    <property type="term" value="F:hydrolase activity"/>
    <property type="evidence" value="ECO:0007669"/>
    <property type="project" value="InterPro"/>
</dbReference>
<feature type="domain" description="Alpha/beta hydrolase fold-3" evidence="3">
    <location>
        <begin position="96"/>
        <end position="314"/>
    </location>
</feature>
<dbReference type="Pfam" id="PF07859">
    <property type="entry name" value="Abhydrolase_3"/>
    <property type="match status" value="1"/>
</dbReference>
<evidence type="ECO:0000313" key="6">
    <source>
        <dbReference type="EnsemblPlants" id="Pp3c3_16760V3.1"/>
    </source>
</evidence>
<sequence length="336" mass="37507">MASLVQLRILSEFVVRANRVTRRRDGTINRWLADTLEKKVPANPIPVKGVSSADVTIDAEAGIWARVFSLTEEIEETSLPTATDGNQRLFKTMPIILYYHGGGFAVLCPNFYLYDIFCRRLARKCNAIVISVHYRRAPEFKFPTAYDDSYKAMEWLQSKEATVSLPPNVDFSRVFLSGDSAGGNIAHHVALRAAGKDLGRLSLKGLVLIQPFFGGEERTSAELRLKNVPIVSVESLDWHWKAYLPEGANRDHPSCNIFGPNSPDLSDVPLPPILNIVGGLDILQDWEMRYSEGMKKAGKEVQTIFYEEGIHTFALLNQAKLASQMLLDVAAFINSH</sequence>
<dbReference type="EnsemblPlants" id="Pp3c3_16760V3.3">
    <property type="protein sequence ID" value="Pp3c3_16760V3.3"/>
    <property type="gene ID" value="Pp3c3_16760"/>
</dbReference>
<dbReference type="EnsemblPlants" id="Pp3c3_16760V3.2">
    <property type="protein sequence ID" value="Pp3c3_16760V3.2"/>
    <property type="gene ID" value="Pp3c3_16760"/>
</dbReference>
<proteinExistence type="evidence at transcript level"/>
<evidence type="ECO:0000256" key="1">
    <source>
        <dbReference type="PROSITE-ProRule" id="PRU10038"/>
    </source>
</evidence>
<dbReference type="InterPro" id="IPR033140">
    <property type="entry name" value="Lipase_GDXG_put_SER_AS"/>
</dbReference>
<dbReference type="Proteomes" id="UP000006727">
    <property type="component" value="Chromosome 3"/>
</dbReference>
<dbReference type="InterPro" id="IPR029058">
    <property type="entry name" value="AB_hydrolase_fold"/>
</dbReference>
<evidence type="ECO:0000259" key="3">
    <source>
        <dbReference type="Pfam" id="PF07859"/>
    </source>
</evidence>
<dbReference type="PaxDb" id="3218-PP1S25_331V6.1"/>
<feature type="transmembrane region" description="Helical" evidence="2">
    <location>
        <begin position="96"/>
        <end position="114"/>
    </location>
</feature>
<reference evidence="5 7" key="3">
    <citation type="journal article" date="2018" name="Plant J.">
        <title>The Physcomitrella patens chromosome-scale assembly reveals moss genome structure and evolution.</title>
        <authorList>
            <person name="Lang D."/>
            <person name="Ullrich K.K."/>
            <person name="Murat F."/>
            <person name="Fuchs J."/>
            <person name="Jenkins J."/>
            <person name="Haas F.B."/>
            <person name="Piednoel M."/>
            <person name="Gundlach H."/>
            <person name="Van Bel M."/>
            <person name="Meyberg R."/>
            <person name="Vives C."/>
            <person name="Morata J."/>
            <person name="Symeonidi A."/>
            <person name="Hiss M."/>
            <person name="Muchero W."/>
            <person name="Kamisugi Y."/>
            <person name="Saleh O."/>
            <person name="Blanc G."/>
            <person name="Decker E.L."/>
            <person name="van Gessel N."/>
            <person name="Grimwood J."/>
            <person name="Hayes R.D."/>
            <person name="Graham S.W."/>
            <person name="Gunter L.E."/>
            <person name="McDaniel S.F."/>
            <person name="Hoernstein S.N.W."/>
            <person name="Larsson A."/>
            <person name="Li F.W."/>
            <person name="Perroud P.F."/>
            <person name="Phillips J."/>
            <person name="Ranjan P."/>
            <person name="Rokshar D.S."/>
            <person name="Rothfels C.J."/>
            <person name="Schneider L."/>
            <person name="Shu S."/>
            <person name="Stevenson D.W."/>
            <person name="Thummler F."/>
            <person name="Tillich M."/>
            <person name="Villarreal Aguilar J.C."/>
            <person name="Widiez T."/>
            <person name="Wong G.K."/>
            <person name="Wymore A."/>
            <person name="Zhang Y."/>
            <person name="Zimmer A.D."/>
            <person name="Quatrano R.S."/>
            <person name="Mayer K.F.X."/>
            <person name="Goodstein D."/>
            <person name="Casacuberta J.M."/>
            <person name="Vandepoele K."/>
            <person name="Reski R."/>
            <person name="Cuming A.C."/>
            <person name="Tuskan G.A."/>
            <person name="Maumus F."/>
            <person name="Salse J."/>
            <person name="Schmutz J."/>
            <person name="Rensing S.A."/>
        </authorList>
    </citation>
    <scope>NUCLEOTIDE SEQUENCE [LARGE SCALE GENOMIC DNA]</scope>
    <source>
        <strain evidence="6 7">cv. Gransden 2004</strain>
    </source>
</reference>
<feature type="active site" evidence="1">
    <location>
        <position position="180"/>
    </location>
</feature>
<dbReference type="RefSeq" id="XP_024371976.1">
    <property type="nucleotide sequence ID" value="XM_024516208.2"/>
</dbReference>
<reference evidence="6" key="4">
    <citation type="submission" date="2020-12" db="UniProtKB">
        <authorList>
            <consortium name="EnsemblPlants"/>
        </authorList>
    </citation>
    <scope>IDENTIFICATION</scope>
</reference>
<dbReference type="PANTHER" id="PTHR23024">
    <property type="entry name" value="ARYLACETAMIDE DEACETYLASE"/>
    <property type="match status" value="1"/>
</dbReference>
<keyword evidence="2" id="KW-0472">Membrane</keyword>
<dbReference type="KEGG" id="ppp:112280568"/>
<dbReference type="AlphaFoldDB" id="A9LY13"/>
<name>A9LY13_PHYPA</name>
<dbReference type="Gene3D" id="3.40.50.1820">
    <property type="entry name" value="alpha/beta hydrolase"/>
    <property type="match status" value="1"/>
</dbReference>
<dbReference type="STRING" id="3218.A9LY13"/>
<accession>A9RSF8</accession>
<dbReference type="InterPro" id="IPR050466">
    <property type="entry name" value="Carboxylest/Gibb_receptor"/>
</dbReference>
<dbReference type="OMA" id="MPKITAN"/>
<dbReference type="Gramene" id="Pp3c3_16760V3.2">
    <property type="protein sequence ID" value="Pp3c3_16760V3.2"/>
    <property type="gene ID" value="Pp3c3_16760"/>
</dbReference>
<dbReference type="SUPFAM" id="SSF53474">
    <property type="entry name" value="alpha/beta-Hydrolases"/>
    <property type="match status" value="1"/>
</dbReference>
<dbReference type="FunCoup" id="A9LY13">
    <property type="interactions" value="744"/>
</dbReference>
<dbReference type="RefSeq" id="XP_073388962.1">
    <property type="nucleotide sequence ID" value="XM_073532861.1"/>
</dbReference>
<dbReference type="PROSITE" id="PS01174">
    <property type="entry name" value="LIPASE_GDXG_SER"/>
    <property type="match status" value="1"/>
</dbReference>
<reference evidence="5 7" key="2">
    <citation type="journal article" date="2008" name="Science">
        <title>The Physcomitrella genome reveals evolutionary insights into the conquest of land by plants.</title>
        <authorList>
            <person name="Rensing S."/>
            <person name="Lang D."/>
            <person name="Zimmer A."/>
            <person name="Terry A."/>
            <person name="Salamov A."/>
            <person name="Shapiro H."/>
            <person name="Nishiyama T."/>
            <person name="Perroud P.-F."/>
            <person name="Lindquist E."/>
            <person name="Kamisugi Y."/>
            <person name="Tanahashi T."/>
            <person name="Sakakibara K."/>
            <person name="Fujita T."/>
            <person name="Oishi K."/>
            <person name="Shin-I T."/>
            <person name="Kuroki Y."/>
            <person name="Toyoda A."/>
            <person name="Suzuki Y."/>
            <person name="Hashimoto A."/>
            <person name="Yamaguchi K."/>
            <person name="Sugano A."/>
            <person name="Kohara Y."/>
            <person name="Fujiyama A."/>
            <person name="Anterola A."/>
            <person name="Aoki S."/>
            <person name="Ashton N."/>
            <person name="Barbazuk W.B."/>
            <person name="Barker E."/>
            <person name="Bennetzen J."/>
            <person name="Bezanilla M."/>
            <person name="Blankenship R."/>
            <person name="Cho S.H."/>
            <person name="Dutcher S."/>
            <person name="Estelle M."/>
            <person name="Fawcett J.A."/>
            <person name="Gundlach H."/>
            <person name="Hanada K."/>
            <person name="Heyl A."/>
            <person name="Hicks K.A."/>
            <person name="Hugh J."/>
            <person name="Lohr M."/>
            <person name="Mayer K."/>
            <person name="Melkozernov A."/>
            <person name="Murata T."/>
            <person name="Nelson D."/>
            <person name="Pils B."/>
            <person name="Prigge M."/>
            <person name="Reiss B."/>
            <person name="Renner T."/>
            <person name="Rombauts S."/>
            <person name="Rushton P."/>
            <person name="Sanderfoot A."/>
            <person name="Schween G."/>
            <person name="Shiu S.-H."/>
            <person name="Stueber K."/>
            <person name="Theodoulou F.L."/>
            <person name="Tu H."/>
            <person name="Van de Peer Y."/>
            <person name="Verrier P.J."/>
            <person name="Waters E."/>
            <person name="Wood A."/>
            <person name="Yang L."/>
            <person name="Cove D."/>
            <person name="Cuming A."/>
            <person name="Hasebe M."/>
            <person name="Lucas S."/>
            <person name="Mishler D.B."/>
            <person name="Reski R."/>
            <person name="Grigoriev I."/>
            <person name="Quatrano R.S."/>
            <person name="Boore J.L."/>
        </authorList>
    </citation>
    <scope>NUCLEOTIDE SEQUENCE [LARGE SCALE GENOMIC DNA]</scope>
    <source>
        <strain evidence="6 7">cv. Gransden 2004</strain>
    </source>
</reference>
<dbReference type="EMBL" id="ABEU02000003">
    <property type="protein sequence ID" value="PNR57532.1"/>
    <property type="molecule type" value="Genomic_DNA"/>
</dbReference>
<dbReference type="GeneID" id="112280568"/>
<protein>
    <submittedName>
        <fullName evidence="4">Gibberellin receptor GID1-like protein</fullName>
    </submittedName>
</protein>
<dbReference type="Gramene" id="Pp3c3_16760V3.1">
    <property type="protein sequence ID" value="Pp3c3_16760V3.1"/>
    <property type="gene ID" value="Pp3c3_16760"/>
</dbReference>
<dbReference type="EnsemblPlants" id="Pp3c3_16760V3.1">
    <property type="protein sequence ID" value="Pp3c3_16760V3.1"/>
    <property type="gene ID" value="Pp3c3_16760"/>
</dbReference>
<evidence type="ECO:0000256" key="2">
    <source>
        <dbReference type="SAM" id="Phobius"/>
    </source>
</evidence>